<evidence type="ECO:0000313" key="4">
    <source>
        <dbReference type="Proteomes" id="UP000286934"/>
    </source>
</evidence>
<keyword evidence="2" id="KW-0378">Hydrolase</keyword>
<dbReference type="PANTHER" id="PTHR31793:SF37">
    <property type="entry name" value="ACYL-COA THIOESTER HYDROLASE YBGC"/>
    <property type="match status" value="1"/>
</dbReference>
<dbReference type="NCBIfam" id="TIGR00051">
    <property type="entry name" value="YbgC/FadM family acyl-CoA thioesterase"/>
    <property type="match status" value="1"/>
</dbReference>
<dbReference type="FunFam" id="3.10.129.10:FF:000004">
    <property type="entry name" value="Tol-pal system-associated acyl-CoA thioesterase"/>
    <property type="match status" value="1"/>
</dbReference>
<protein>
    <submittedName>
        <fullName evidence="3">Tol-pal system-associated acyl-CoA thioesterase</fullName>
    </submittedName>
</protein>
<accession>A0A432WUC3</accession>
<proteinExistence type="inferred from homology"/>
<evidence type="ECO:0000313" key="3">
    <source>
        <dbReference type="EMBL" id="RUO37365.1"/>
    </source>
</evidence>
<comment type="similarity">
    <text evidence="1">Belongs to the 4-hydroxybenzoyl-CoA thioesterase family.</text>
</comment>
<dbReference type="OrthoDB" id="9808429at2"/>
<evidence type="ECO:0000256" key="1">
    <source>
        <dbReference type="ARBA" id="ARBA00005953"/>
    </source>
</evidence>
<sequence length="143" mass="16041">MAAENELASAQIFSWPVRVYYEDTDAGGIVYYANYLKFSERARTEWLRSLGIDQDVWLDLQIGFVVRHVALDLRAPARFNDALSVTVEPQRIRKASLECVQKIFNQQGELLCVAEVKAACVNLGTMKPVAIPGPILEVIRRGS</sequence>
<dbReference type="InterPro" id="IPR029069">
    <property type="entry name" value="HotDog_dom_sf"/>
</dbReference>
<dbReference type="Proteomes" id="UP000286934">
    <property type="component" value="Unassembled WGS sequence"/>
</dbReference>
<dbReference type="Gene3D" id="3.10.129.10">
    <property type="entry name" value="Hotdog Thioesterase"/>
    <property type="match status" value="1"/>
</dbReference>
<reference evidence="4" key="1">
    <citation type="journal article" date="2018" name="Front. Microbiol.">
        <title>Genome-Based Analysis Reveals the Taxonomy and Diversity of the Family Idiomarinaceae.</title>
        <authorList>
            <person name="Liu Y."/>
            <person name="Lai Q."/>
            <person name="Shao Z."/>
        </authorList>
    </citation>
    <scope>NUCLEOTIDE SEQUENCE [LARGE SCALE GENOMIC DNA]</scope>
    <source>
        <strain evidence="4">AIS</strain>
    </source>
</reference>
<dbReference type="Pfam" id="PF13279">
    <property type="entry name" value="4HBT_2"/>
    <property type="match status" value="1"/>
</dbReference>
<keyword evidence="4" id="KW-1185">Reference proteome</keyword>
<dbReference type="RefSeq" id="WP_126806535.1">
    <property type="nucleotide sequence ID" value="NZ_PIPP01000002.1"/>
</dbReference>
<gene>
    <name evidence="3" type="primary">ybgC</name>
    <name evidence="3" type="ORF">CWE13_05245</name>
</gene>
<dbReference type="InterPro" id="IPR006684">
    <property type="entry name" value="YbgC/YbaW"/>
</dbReference>
<dbReference type="InterPro" id="IPR050563">
    <property type="entry name" value="4-hydroxybenzoyl-CoA_TE"/>
</dbReference>
<evidence type="ECO:0000256" key="2">
    <source>
        <dbReference type="ARBA" id="ARBA00022801"/>
    </source>
</evidence>
<dbReference type="NCBIfam" id="TIGR02799">
    <property type="entry name" value="thio_ybgC"/>
    <property type="match status" value="1"/>
</dbReference>
<dbReference type="PIRSF" id="PIRSF003230">
    <property type="entry name" value="YbgC"/>
    <property type="match status" value="1"/>
</dbReference>
<dbReference type="GO" id="GO:0047617">
    <property type="term" value="F:fatty acyl-CoA hydrolase activity"/>
    <property type="evidence" value="ECO:0007669"/>
    <property type="project" value="TreeGrafter"/>
</dbReference>
<dbReference type="EMBL" id="PIPP01000002">
    <property type="protein sequence ID" value="RUO37365.1"/>
    <property type="molecule type" value="Genomic_DNA"/>
</dbReference>
<dbReference type="PANTHER" id="PTHR31793">
    <property type="entry name" value="4-HYDROXYBENZOYL-COA THIOESTERASE FAMILY MEMBER"/>
    <property type="match status" value="1"/>
</dbReference>
<dbReference type="CDD" id="cd00586">
    <property type="entry name" value="4HBT"/>
    <property type="match status" value="1"/>
</dbReference>
<name>A0A432WUC3_9GAMM</name>
<dbReference type="AlphaFoldDB" id="A0A432WUC3"/>
<dbReference type="InterPro" id="IPR014166">
    <property type="entry name" value="Tol-Pal_acyl-CoA_thioesterase"/>
</dbReference>
<dbReference type="SUPFAM" id="SSF54637">
    <property type="entry name" value="Thioesterase/thiol ester dehydrase-isomerase"/>
    <property type="match status" value="1"/>
</dbReference>
<comment type="caution">
    <text evidence="3">The sequence shown here is derived from an EMBL/GenBank/DDBJ whole genome shotgun (WGS) entry which is preliminary data.</text>
</comment>
<organism evidence="3 4">
    <name type="scientific">Aliidiomarina shirensis</name>
    <dbReference type="NCBI Taxonomy" id="1048642"/>
    <lineage>
        <taxon>Bacteria</taxon>
        <taxon>Pseudomonadati</taxon>
        <taxon>Pseudomonadota</taxon>
        <taxon>Gammaproteobacteria</taxon>
        <taxon>Alteromonadales</taxon>
        <taxon>Idiomarinaceae</taxon>
        <taxon>Aliidiomarina</taxon>
    </lineage>
</organism>